<reference evidence="2" key="1">
    <citation type="submission" date="2022-01" db="EMBL/GenBank/DDBJ databases">
        <authorList>
            <person name="Jo J.-H."/>
            <person name="Im W.-T."/>
        </authorList>
    </citation>
    <scope>NUCLEOTIDE SEQUENCE</scope>
    <source>
        <strain evidence="2">I2-34</strain>
    </source>
</reference>
<dbReference type="RefSeq" id="WP_237817800.1">
    <property type="nucleotide sequence ID" value="NZ_JAKLTQ010000001.1"/>
</dbReference>
<proteinExistence type="predicted"/>
<dbReference type="EMBL" id="JAKLTQ010000001">
    <property type="protein sequence ID" value="MCG2620711.1"/>
    <property type="molecule type" value="Genomic_DNA"/>
</dbReference>
<feature type="region of interest" description="Disordered" evidence="1">
    <location>
        <begin position="59"/>
        <end position="139"/>
    </location>
</feature>
<feature type="compositionally biased region" description="Low complexity" evidence="1">
    <location>
        <begin position="102"/>
        <end position="128"/>
    </location>
</feature>
<protein>
    <submittedName>
        <fullName evidence="2">Uncharacterized protein</fullName>
    </submittedName>
</protein>
<feature type="compositionally biased region" description="Low complexity" evidence="1">
    <location>
        <begin position="74"/>
        <end position="94"/>
    </location>
</feature>
<evidence type="ECO:0000313" key="2">
    <source>
        <dbReference type="EMBL" id="MCG2620711.1"/>
    </source>
</evidence>
<evidence type="ECO:0000256" key="1">
    <source>
        <dbReference type="SAM" id="MobiDB-lite"/>
    </source>
</evidence>
<accession>A0ABS9L218</accession>
<organism evidence="2 3">
    <name type="scientific">Arthrobacter hankyongi</name>
    <dbReference type="NCBI Taxonomy" id="2904801"/>
    <lineage>
        <taxon>Bacteria</taxon>
        <taxon>Bacillati</taxon>
        <taxon>Actinomycetota</taxon>
        <taxon>Actinomycetes</taxon>
        <taxon>Micrococcales</taxon>
        <taxon>Micrococcaceae</taxon>
        <taxon>Arthrobacter</taxon>
    </lineage>
</organism>
<sequence length="303" mass="30573">MAVNRTAIRHDLAFLRRRLKPAAAAPAAAQPAAAAPLVPPPAPPAPAVPAAPAVSAGLDLGRPAAPAPAPAPAAPAQAPVQAPASASAALSLSRPTPPAASPAPAAVPLNLSRPSAAPAGTPAAGPPRSGDRLPQLFPAPDTSQLHELTRARPLVRLNPRQSAVGSLRVAGATSAVWESSTRITGALTRDGQGTGRPVPTAGNRPLVDFEDGEALIALRHLKEFRRALFVGADDAPLAVRVYGGASVVLPPETGHRNVLLVSRIGSVLELRSDPVPAGAPAEALWQAFGFRMSVALPAGGWSA</sequence>
<evidence type="ECO:0000313" key="3">
    <source>
        <dbReference type="Proteomes" id="UP001165368"/>
    </source>
</evidence>
<gene>
    <name evidence="2" type="ORF">LVY72_02160</name>
</gene>
<name>A0ABS9L218_9MICC</name>
<keyword evidence="3" id="KW-1185">Reference proteome</keyword>
<comment type="caution">
    <text evidence="2">The sequence shown here is derived from an EMBL/GenBank/DDBJ whole genome shotgun (WGS) entry which is preliminary data.</text>
</comment>
<dbReference type="Proteomes" id="UP001165368">
    <property type="component" value="Unassembled WGS sequence"/>
</dbReference>